<keyword evidence="2" id="KW-1185">Reference proteome</keyword>
<protein>
    <submittedName>
        <fullName evidence="1">Uncharacterized protein</fullName>
    </submittedName>
</protein>
<proteinExistence type="predicted"/>
<organism evidence="1 2">
    <name type="scientific">Dimargaris cristalligena</name>
    <dbReference type="NCBI Taxonomy" id="215637"/>
    <lineage>
        <taxon>Eukaryota</taxon>
        <taxon>Fungi</taxon>
        <taxon>Fungi incertae sedis</taxon>
        <taxon>Zoopagomycota</taxon>
        <taxon>Kickxellomycotina</taxon>
        <taxon>Dimargaritomycetes</taxon>
        <taxon>Dimargaritales</taxon>
        <taxon>Dimargaritaceae</taxon>
        <taxon>Dimargaris</taxon>
    </lineage>
</organism>
<sequence length="215" mass="24511">MTDCIEYKIAKKSLNSNTKLVTNSAKLVEYTVKSNHLGSEKAIVDTLANEVVWERVSNQLDERKRSYLCSSSFTRIELKQRQHAQQKGRYRFYWCGEEYMWKHYGYTSHHFKCVHTNSGEVVADFRYLTWAVLEMGRLKLFPKDYLRTAGLKEFIIFSCIDLLEDSLLAKKGSSPLLLAASADAKILGAAGYHHRHAASVSSDLETTPFLASMKA</sequence>
<evidence type="ECO:0000313" key="2">
    <source>
        <dbReference type="Proteomes" id="UP000268162"/>
    </source>
</evidence>
<dbReference type="OrthoDB" id="5527609at2759"/>
<gene>
    <name evidence="1" type="ORF">BJ085DRAFT_38138</name>
</gene>
<dbReference type="Proteomes" id="UP000268162">
    <property type="component" value="Unassembled WGS sequence"/>
</dbReference>
<evidence type="ECO:0000313" key="1">
    <source>
        <dbReference type="EMBL" id="RKP37750.1"/>
    </source>
</evidence>
<dbReference type="AlphaFoldDB" id="A0A4P9ZYA2"/>
<reference evidence="2" key="1">
    <citation type="journal article" date="2018" name="Nat. Microbiol.">
        <title>Leveraging single-cell genomics to expand the fungal tree of life.</title>
        <authorList>
            <person name="Ahrendt S.R."/>
            <person name="Quandt C.A."/>
            <person name="Ciobanu D."/>
            <person name="Clum A."/>
            <person name="Salamov A."/>
            <person name="Andreopoulos B."/>
            <person name="Cheng J.F."/>
            <person name="Woyke T."/>
            <person name="Pelin A."/>
            <person name="Henrissat B."/>
            <person name="Reynolds N.K."/>
            <person name="Benny G.L."/>
            <person name="Smith M.E."/>
            <person name="James T.Y."/>
            <person name="Grigoriev I.V."/>
        </authorList>
    </citation>
    <scope>NUCLEOTIDE SEQUENCE [LARGE SCALE GENOMIC DNA]</scope>
    <source>
        <strain evidence="2">RSA 468</strain>
    </source>
</reference>
<dbReference type="EMBL" id="ML002451">
    <property type="protein sequence ID" value="RKP37750.1"/>
    <property type="molecule type" value="Genomic_DNA"/>
</dbReference>
<accession>A0A4P9ZYA2</accession>
<name>A0A4P9ZYA2_9FUNG</name>